<protein>
    <recommendedName>
        <fullName evidence="3">SGNH hydrolase-type esterase domain-containing protein</fullName>
    </recommendedName>
</protein>
<dbReference type="EMBL" id="JACOPD010000001">
    <property type="protein sequence ID" value="MBC5679768.1"/>
    <property type="molecule type" value="Genomic_DNA"/>
</dbReference>
<gene>
    <name evidence="4" type="ORF">H8S01_02160</name>
</gene>
<name>A0ABR7FX39_9FIRM</name>
<feature type="compositionally biased region" description="Polar residues" evidence="1">
    <location>
        <begin position="58"/>
        <end position="78"/>
    </location>
</feature>
<keyword evidence="2" id="KW-0812">Transmembrane</keyword>
<dbReference type="RefSeq" id="WP_186836009.1">
    <property type="nucleotide sequence ID" value="NZ_JACOPD010000001.1"/>
</dbReference>
<evidence type="ECO:0000313" key="4">
    <source>
        <dbReference type="EMBL" id="MBC5679768.1"/>
    </source>
</evidence>
<evidence type="ECO:0000256" key="1">
    <source>
        <dbReference type="SAM" id="MobiDB-lite"/>
    </source>
</evidence>
<reference evidence="4 5" key="1">
    <citation type="submission" date="2020-08" db="EMBL/GenBank/DDBJ databases">
        <title>Genome public.</title>
        <authorList>
            <person name="Liu C."/>
            <person name="Sun Q."/>
        </authorList>
    </citation>
    <scope>NUCLEOTIDE SEQUENCE [LARGE SCALE GENOMIC DNA]</scope>
    <source>
        <strain evidence="4 5">NSJ-43</strain>
    </source>
</reference>
<keyword evidence="2" id="KW-0472">Membrane</keyword>
<evidence type="ECO:0000256" key="2">
    <source>
        <dbReference type="SAM" id="Phobius"/>
    </source>
</evidence>
<evidence type="ECO:0000259" key="3">
    <source>
        <dbReference type="Pfam" id="PF13472"/>
    </source>
</evidence>
<dbReference type="InterPro" id="IPR013830">
    <property type="entry name" value="SGNH_hydro"/>
</dbReference>
<dbReference type="Proteomes" id="UP000628463">
    <property type="component" value="Unassembled WGS sequence"/>
</dbReference>
<feature type="transmembrane region" description="Helical" evidence="2">
    <location>
        <begin position="27"/>
        <end position="46"/>
    </location>
</feature>
<dbReference type="Pfam" id="PF13472">
    <property type="entry name" value="Lipase_GDSL_2"/>
    <property type="match status" value="1"/>
</dbReference>
<feature type="compositionally biased region" description="Low complexity" evidence="1">
    <location>
        <begin position="79"/>
        <end position="100"/>
    </location>
</feature>
<accession>A0ABR7FX39</accession>
<keyword evidence="2" id="KW-1133">Transmembrane helix</keyword>
<organism evidence="4 5">
    <name type="scientific">Lachnospira hominis</name>
    <name type="common">ex Liu et al. 2021</name>
    <dbReference type="NCBI Taxonomy" id="2763051"/>
    <lineage>
        <taxon>Bacteria</taxon>
        <taxon>Bacillati</taxon>
        <taxon>Bacillota</taxon>
        <taxon>Clostridia</taxon>
        <taxon>Lachnospirales</taxon>
        <taxon>Lachnospiraceae</taxon>
        <taxon>Lachnospira</taxon>
    </lineage>
</organism>
<feature type="region of interest" description="Disordered" evidence="1">
    <location>
        <begin position="52"/>
        <end position="104"/>
    </location>
</feature>
<keyword evidence="5" id="KW-1185">Reference proteome</keyword>
<evidence type="ECO:0000313" key="5">
    <source>
        <dbReference type="Proteomes" id="UP000628463"/>
    </source>
</evidence>
<sequence>MPKNTGDETKSEIKLNRKMRMWNKYRNYFITGVVIVIVLIVLAIIFKGCSGKKKNDTKPTVTKQTTQADVTSNDSTNETTTQATTAAPAQTQPQTTQAAQGSSGNVYKVEGTAGQEDFTAKDSYADTVVLGDFIAGGMSYYGYLSDSQVVSDDNMTTRKAADYIDSVASANPKKVVIMLGLNDANYGTMSGEAIGDNISEVVSSVKSKCPSAKIYVVSVLPVTYAFEGRSSVEQSVLDTINTQLESKAASMNVTYIDIANSYKDESGYLKGDCTGNGCNLNNGYYPFLLNNIAKAFK</sequence>
<dbReference type="SUPFAM" id="SSF52266">
    <property type="entry name" value="SGNH hydrolase"/>
    <property type="match status" value="1"/>
</dbReference>
<comment type="caution">
    <text evidence="4">The sequence shown here is derived from an EMBL/GenBank/DDBJ whole genome shotgun (WGS) entry which is preliminary data.</text>
</comment>
<dbReference type="Gene3D" id="3.40.50.1110">
    <property type="entry name" value="SGNH hydrolase"/>
    <property type="match status" value="1"/>
</dbReference>
<proteinExistence type="predicted"/>
<feature type="domain" description="SGNH hydrolase-type esterase" evidence="3">
    <location>
        <begin position="156"/>
        <end position="271"/>
    </location>
</feature>
<dbReference type="InterPro" id="IPR036514">
    <property type="entry name" value="SGNH_hydro_sf"/>
</dbReference>